<sequence length="114" mass="12327">MGLWDDVKDLGSAAVNVAEDVFWAPTKITHWVLTKMFGDPDAELNKYAAELAQMSKEVEEFGKEIGAALSHLTWHGPAADAFVGHAQGRVKELNTVSDELADLGKAIKSLADAF</sequence>
<evidence type="ECO:0000313" key="1">
    <source>
        <dbReference type="EMBL" id="MFC7178796.1"/>
    </source>
</evidence>
<reference evidence="2" key="1">
    <citation type="journal article" date="2019" name="Int. J. Syst. Evol. Microbiol.">
        <title>The Global Catalogue of Microorganisms (GCM) 10K type strain sequencing project: providing services to taxonomists for standard genome sequencing and annotation.</title>
        <authorList>
            <consortium name="The Broad Institute Genomics Platform"/>
            <consortium name="The Broad Institute Genome Sequencing Center for Infectious Disease"/>
            <person name="Wu L."/>
            <person name="Ma J."/>
        </authorList>
    </citation>
    <scope>NUCLEOTIDE SEQUENCE [LARGE SCALE GENOMIC DNA]</scope>
    <source>
        <strain evidence="2">CGMCC 1.12859</strain>
    </source>
</reference>
<accession>A0ABW2FSB3</accession>
<dbReference type="InterPro" id="IPR036689">
    <property type="entry name" value="ESAT-6-like_sf"/>
</dbReference>
<evidence type="ECO:0000313" key="2">
    <source>
        <dbReference type="Proteomes" id="UP001596435"/>
    </source>
</evidence>
<organism evidence="1 2">
    <name type="scientific">Kitasatospora paranensis</name>
    <dbReference type="NCBI Taxonomy" id="258053"/>
    <lineage>
        <taxon>Bacteria</taxon>
        <taxon>Bacillati</taxon>
        <taxon>Actinomycetota</taxon>
        <taxon>Actinomycetes</taxon>
        <taxon>Kitasatosporales</taxon>
        <taxon>Streptomycetaceae</taxon>
        <taxon>Kitasatospora</taxon>
    </lineage>
</organism>
<proteinExistence type="predicted"/>
<keyword evidence="2" id="KW-1185">Reference proteome</keyword>
<dbReference type="Gene3D" id="1.10.287.1060">
    <property type="entry name" value="ESAT-6-like"/>
    <property type="match status" value="1"/>
</dbReference>
<gene>
    <name evidence="1" type="ORF">ACFQMG_04370</name>
</gene>
<comment type="caution">
    <text evidence="1">The sequence shown here is derived from an EMBL/GenBank/DDBJ whole genome shotgun (WGS) entry which is preliminary data.</text>
</comment>
<dbReference type="SUPFAM" id="SSF140453">
    <property type="entry name" value="EsxAB dimer-like"/>
    <property type="match status" value="1"/>
</dbReference>
<dbReference type="RefSeq" id="WP_345706915.1">
    <property type="nucleotide sequence ID" value="NZ_BAABKV010000001.1"/>
</dbReference>
<name>A0ABW2FSB3_9ACTN</name>
<dbReference type="EMBL" id="JBHTAJ010000006">
    <property type="protein sequence ID" value="MFC7178796.1"/>
    <property type="molecule type" value="Genomic_DNA"/>
</dbReference>
<protein>
    <submittedName>
        <fullName evidence="1">WXG100 family type VII secretion target</fullName>
    </submittedName>
</protein>
<dbReference type="Proteomes" id="UP001596435">
    <property type="component" value="Unassembled WGS sequence"/>
</dbReference>